<proteinExistence type="predicted"/>
<dbReference type="InterPro" id="IPR003594">
    <property type="entry name" value="HATPase_dom"/>
</dbReference>
<evidence type="ECO:0000313" key="17">
    <source>
        <dbReference type="Proteomes" id="UP000215896"/>
    </source>
</evidence>
<evidence type="ECO:0000256" key="7">
    <source>
        <dbReference type="ARBA" id="ARBA00022692"/>
    </source>
</evidence>
<dbReference type="SMART" id="SM00304">
    <property type="entry name" value="HAMP"/>
    <property type="match status" value="1"/>
</dbReference>
<evidence type="ECO:0000256" key="12">
    <source>
        <dbReference type="SAM" id="MobiDB-lite"/>
    </source>
</evidence>
<dbReference type="InterPro" id="IPR050428">
    <property type="entry name" value="TCS_sensor_his_kinase"/>
</dbReference>
<dbReference type="SUPFAM" id="SSF47384">
    <property type="entry name" value="Homodimeric domain of signal transducing histidine kinase"/>
    <property type="match status" value="1"/>
</dbReference>
<accession>A0A255GPI4</accession>
<dbReference type="CDD" id="cd00075">
    <property type="entry name" value="HATPase"/>
    <property type="match status" value="1"/>
</dbReference>
<dbReference type="PANTHER" id="PTHR45436">
    <property type="entry name" value="SENSOR HISTIDINE KINASE YKOH"/>
    <property type="match status" value="1"/>
</dbReference>
<evidence type="ECO:0000313" key="16">
    <source>
        <dbReference type="EMBL" id="OYO17728.1"/>
    </source>
</evidence>
<evidence type="ECO:0000259" key="15">
    <source>
        <dbReference type="PROSITE" id="PS50885"/>
    </source>
</evidence>
<reference evidence="16 17" key="1">
    <citation type="submission" date="2017-07" db="EMBL/GenBank/DDBJ databases">
        <title>Draft whole genome sequences of clinical Proprionibacteriaceae strains.</title>
        <authorList>
            <person name="Bernier A.-M."/>
            <person name="Bernard K."/>
            <person name="Domingo M.-C."/>
        </authorList>
    </citation>
    <scope>NUCLEOTIDE SEQUENCE [LARGE SCALE GENOMIC DNA]</scope>
    <source>
        <strain evidence="16 17">NML 030167</strain>
    </source>
</reference>
<evidence type="ECO:0000256" key="1">
    <source>
        <dbReference type="ARBA" id="ARBA00000085"/>
    </source>
</evidence>
<dbReference type="FunFam" id="3.30.565.10:FF:000006">
    <property type="entry name" value="Sensor histidine kinase WalK"/>
    <property type="match status" value="1"/>
</dbReference>
<dbReference type="Pfam" id="PF00512">
    <property type="entry name" value="HisKA"/>
    <property type="match status" value="1"/>
</dbReference>
<evidence type="ECO:0000256" key="9">
    <source>
        <dbReference type="ARBA" id="ARBA00022989"/>
    </source>
</evidence>
<comment type="cofactor">
    <cofactor evidence="2">
        <name>a divalent metal cation</name>
        <dbReference type="ChEBI" id="CHEBI:60240"/>
    </cofactor>
</comment>
<comment type="catalytic activity">
    <reaction evidence="1">
        <text>ATP + protein L-histidine = ADP + protein N-phospho-L-histidine.</text>
        <dbReference type="EC" id="2.7.13.3"/>
    </reaction>
</comment>
<dbReference type="OrthoDB" id="9786919at2"/>
<dbReference type="RefSeq" id="WP_094404505.1">
    <property type="nucleotide sequence ID" value="NZ_NMVM01000001.1"/>
</dbReference>
<keyword evidence="9 13" id="KW-1133">Transmembrane helix</keyword>
<evidence type="ECO:0000259" key="14">
    <source>
        <dbReference type="PROSITE" id="PS50109"/>
    </source>
</evidence>
<gene>
    <name evidence="16" type="ORF">CGZ94_02260</name>
</gene>
<keyword evidence="11 13" id="KW-0472">Membrane</keyword>
<dbReference type="Gene3D" id="1.10.287.130">
    <property type="match status" value="1"/>
</dbReference>
<feature type="domain" description="HAMP" evidence="15">
    <location>
        <begin position="216"/>
        <end position="278"/>
    </location>
</feature>
<dbReference type="SUPFAM" id="SSF55874">
    <property type="entry name" value="ATPase domain of HSP90 chaperone/DNA topoisomerase II/histidine kinase"/>
    <property type="match status" value="1"/>
</dbReference>
<dbReference type="InterPro" id="IPR003661">
    <property type="entry name" value="HisK_dim/P_dom"/>
</dbReference>
<keyword evidence="8 16" id="KW-0418">Kinase</keyword>
<evidence type="ECO:0000256" key="10">
    <source>
        <dbReference type="ARBA" id="ARBA00023012"/>
    </source>
</evidence>
<evidence type="ECO:0000256" key="4">
    <source>
        <dbReference type="ARBA" id="ARBA00012438"/>
    </source>
</evidence>
<sequence length="509" mass="54716">MPEFLPADDGRPGVPAEPPRPGGLAPIAPLGPGTLGRRLVVRMAALVAVVAVVLSTLTTLSTRQTLERSVDRQLETAFSRQDKYPKGGISGSRPAPPLTLSPSLPIGTIVMVSDGKNFAANMRVDRNTPEDTGNSLSDPDTRKLLSLPPNGKHVSVRLPQSGHYRALAVNRDGLTYLVALPLAELDKTIAEMIIFELILSLLAIGLSILVVRTVVIRSLKPLNRLAGTAQQVSQLELSRGEVELPVRVSPTDADPANEVGQVGWAFNHMLGNVEGALASRQASETKVRQFVADASHELRNPLAAIRGYAELTRRHRDQVPTDTAFAMARVESEAERMSRLVEDMLLLARMDSNPNLQLEPVNLNDLLLNAISDAQAANSAYDWGVDLPEPPVIARADRHRLHQVVANLLANARKHTPEGTVVTVGTRLQGDQAVITVADNGPGIPPQIIDHVFERFTRADVARTRSGTSKDSTGLGLAIVQAVMEAHRGSASVESEPGRTVFTLRLPAA</sequence>
<dbReference type="InterPro" id="IPR036890">
    <property type="entry name" value="HATPase_C_sf"/>
</dbReference>
<dbReference type="InterPro" id="IPR005467">
    <property type="entry name" value="His_kinase_dom"/>
</dbReference>
<evidence type="ECO:0000256" key="5">
    <source>
        <dbReference type="ARBA" id="ARBA00022553"/>
    </source>
</evidence>
<dbReference type="PROSITE" id="PS50885">
    <property type="entry name" value="HAMP"/>
    <property type="match status" value="1"/>
</dbReference>
<organism evidence="16 17">
    <name type="scientific">Enemella evansiae</name>
    <dbReference type="NCBI Taxonomy" id="2016499"/>
    <lineage>
        <taxon>Bacteria</taxon>
        <taxon>Bacillati</taxon>
        <taxon>Actinomycetota</taxon>
        <taxon>Actinomycetes</taxon>
        <taxon>Propionibacteriales</taxon>
        <taxon>Propionibacteriaceae</taxon>
        <taxon>Enemella</taxon>
    </lineage>
</organism>
<dbReference type="Gene3D" id="6.10.340.10">
    <property type="match status" value="1"/>
</dbReference>
<dbReference type="GO" id="GO:0005886">
    <property type="term" value="C:plasma membrane"/>
    <property type="evidence" value="ECO:0007669"/>
    <property type="project" value="UniProtKB-SubCell"/>
</dbReference>
<dbReference type="CDD" id="cd00082">
    <property type="entry name" value="HisKA"/>
    <property type="match status" value="1"/>
</dbReference>
<comment type="caution">
    <text evidence="16">The sequence shown here is derived from an EMBL/GenBank/DDBJ whole genome shotgun (WGS) entry which is preliminary data.</text>
</comment>
<feature type="region of interest" description="Disordered" evidence="12">
    <location>
        <begin position="1"/>
        <end position="25"/>
    </location>
</feature>
<dbReference type="InterPro" id="IPR003660">
    <property type="entry name" value="HAMP_dom"/>
</dbReference>
<evidence type="ECO:0000256" key="11">
    <source>
        <dbReference type="ARBA" id="ARBA00023136"/>
    </source>
</evidence>
<dbReference type="FunFam" id="1.10.287.130:FF:000001">
    <property type="entry name" value="Two-component sensor histidine kinase"/>
    <property type="match status" value="1"/>
</dbReference>
<dbReference type="SMART" id="SM00388">
    <property type="entry name" value="HisKA"/>
    <property type="match status" value="1"/>
</dbReference>
<dbReference type="SMART" id="SM00387">
    <property type="entry name" value="HATPase_c"/>
    <property type="match status" value="1"/>
</dbReference>
<evidence type="ECO:0000256" key="6">
    <source>
        <dbReference type="ARBA" id="ARBA00022679"/>
    </source>
</evidence>
<dbReference type="PANTHER" id="PTHR45436:SF5">
    <property type="entry name" value="SENSOR HISTIDINE KINASE TRCS"/>
    <property type="match status" value="1"/>
</dbReference>
<keyword evidence="6" id="KW-0808">Transferase</keyword>
<dbReference type="Pfam" id="PF02518">
    <property type="entry name" value="HATPase_c"/>
    <property type="match status" value="1"/>
</dbReference>
<dbReference type="EC" id="2.7.13.3" evidence="4"/>
<evidence type="ECO:0000256" key="8">
    <source>
        <dbReference type="ARBA" id="ARBA00022777"/>
    </source>
</evidence>
<feature type="domain" description="Histidine kinase" evidence="14">
    <location>
        <begin position="293"/>
        <end position="509"/>
    </location>
</feature>
<dbReference type="EMBL" id="NMVO01000001">
    <property type="protein sequence ID" value="OYO17728.1"/>
    <property type="molecule type" value="Genomic_DNA"/>
</dbReference>
<feature type="region of interest" description="Disordered" evidence="12">
    <location>
        <begin position="123"/>
        <end position="151"/>
    </location>
</feature>
<keyword evidence="17" id="KW-1185">Reference proteome</keyword>
<feature type="region of interest" description="Disordered" evidence="12">
    <location>
        <begin position="77"/>
        <end position="100"/>
    </location>
</feature>
<dbReference type="PROSITE" id="PS50109">
    <property type="entry name" value="HIS_KIN"/>
    <property type="match status" value="1"/>
</dbReference>
<dbReference type="Proteomes" id="UP000215896">
    <property type="component" value="Unassembled WGS sequence"/>
</dbReference>
<dbReference type="Gene3D" id="3.30.565.10">
    <property type="entry name" value="Histidine kinase-like ATPase, C-terminal domain"/>
    <property type="match status" value="1"/>
</dbReference>
<keyword evidence="7 13" id="KW-0812">Transmembrane</keyword>
<evidence type="ECO:0000256" key="2">
    <source>
        <dbReference type="ARBA" id="ARBA00001968"/>
    </source>
</evidence>
<evidence type="ECO:0000256" key="13">
    <source>
        <dbReference type="SAM" id="Phobius"/>
    </source>
</evidence>
<dbReference type="GO" id="GO:0000155">
    <property type="term" value="F:phosphorelay sensor kinase activity"/>
    <property type="evidence" value="ECO:0007669"/>
    <property type="project" value="InterPro"/>
</dbReference>
<feature type="transmembrane region" description="Helical" evidence="13">
    <location>
        <begin position="39"/>
        <end position="60"/>
    </location>
</feature>
<comment type="subcellular location">
    <subcellularLocation>
        <location evidence="3">Cell membrane</location>
    </subcellularLocation>
</comment>
<keyword evidence="5" id="KW-0597">Phosphoprotein</keyword>
<dbReference type="GO" id="GO:0005509">
    <property type="term" value="F:calcium ion binding"/>
    <property type="evidence" value="ECO:0007669"/>
    <property type="project" value="UniProtKB-ARBA"/>
</dbReference>
<dbReference type="AlphaFoldDB" id="A0A255GPI4"/>
<dbReference type="InterPro" id="IPR036097">
    <property type="entry name" value="HisK_dim/P_sf"/>
</dbReference>
<feature type="transmembrane region" description="Helical" evidence="13">
    <location>
        <begin position="193"/>
        <end position="215"/>
    </location>
</feature>
<dbReference type="PRINTS" id="PR00344">
    <property type="entry name" value="BCTRLSENSOR"/>
</dbReference>
<evidence type="ECO:0000256" key="3">
    <source>
        <dbReference type="ARBA" id="ARBA00004236"/>
    </source>
</evidence>
<dbReference type="CDD" id="cd06225">
    <property type="entry name" value="HAMP"/>
    <property type="match status" value="1"/>
</dbReference>
<dbReference type="InterPro" id="IPR004358">
    <property type="entry name" value="Sig_transdc_His_kin-like_C"/>
</dbReference>
<name>A0A255GPI4_9ACTN</name>
<keyword evidence="10" id="KW-0902">Two-component regulatory system</keyword>
<protein>
    <recommendedName>
        <fullName evidence="4">histidine kinase</fullName>
        <ecNumber evidence="4">2.7.13.3</ecNumber>
    </recommendedName>
</protein>